<feature type="region of interest" description="Disordered" evidence="7">
    <location>
        <begin position="60"/>
        <end position="79"/>
    </location>
</feature>
<evidence type="ECO:0000256" key="4">
    <source>
        <dbReference type="ARBA" id="ARBA00023143"/>
    </source>
</evidence>
<dbReference type="AlphaFoldDB" id="A0A518B531"/>
<organism evidence="10 11">
    <name type="scientific">Kolteria novifilia</name>
    <dbReference type="NCBI Taxonomy" id="2527975"/>
    <lineage>
        <taxon>Bacteria</taxon>
        <taxon>Pseudomonadati</taxon>
        <taxon>Planctomycetota</taxon>
        <taxon>Planctomycetia</taxon>
        <taxon>Kolteriales</taxon>
        <taxon>Kolteriaceae</taxon>
        <taxon>Kolteria</taxon>
    </lineage>
</organism>
<dbReference type="InterPro" id="IPR006299">
    <property type="entry name" value="FlgC"/>
</dbReference>
<dbReference type="PANTHER" id="PTHR30435">
    <property type="entry name" value="FLAGELLAR PROTEIN"/>
    <property type="match status" value="1"/>
</dbReference>
<dbReference type="OrthoDB" id="9794148at2"/>
<gene>
    <name evidence="10" type="primary">flgC</name>
    <name evidence="10" type="ORF">Pan216_29510</name>
</gene>
<evidence type="ECO:0000313" key="11">
    <source>
        <dbReference type="Proteomes" id="UP000317093"/>
    </source>
</evidence>
<dbReference type="NCBIfam" id="TIGR01395">
    <property type="entry name" value="FlgC"/>
    <property type="match status" value="1"/>
</dbReference>
<dbReference type="RefSeq" id="WP_145258588.1">
    <property type="nucleotide sequence ID" value="NZ_CP036279.1"/>
</dbReference>
<dbReference type="KEGG" id="knv:Pan216_29510"/>
<dbReference type="GO" id="GO:0071978">
    <property type="term" value="P:bacterial-type flagellum-dependent swarming motility"/>
    <property type="evidence" value="ECO:0007669"/>
    <property type="project" value="TreeGrafter"/>
</dbReference>
<evidence type="ECO:0000256" key="7">
    <source>
        <dbReference type="SAM" id="MobiDB-lite"/>
    </source>
</evidence>
<dbReference type="Proteomes" id="UP000317093">
    <property type="component" value="Chromosome"/>
</dbReference>
<evidence type="ECO:0000259" key="8">
    <source>
        <dbReference type="Pfam" id="PF00460"/>
    </source>
</evidence>
<evidence type="ECO:0000313" key="10">
    <source>
        <dbReference type="EMBL" id="QDU62085.1"/>
    </source>
</evidence>
<accession>A0A518B531</accession>
<dbReference type="Pfam" id="PF00460">
    <property type="entry name" value="Flg_bb_rod"/>
    <property type="match status" value="1"/>
</dbReference>
<dbReference type="InterPro" id="IPR001444">
    <property type="entry name" value="Flag_bb_rod_N"/>
</dbReference>
<dbReference type="GO" id="GO:0030694">
    <property type="term" value="C:bacterial-type flagellum basal body, rod"/>
    <property type="evidence" value="ECO:0007669"/>
    <property type="project" value="UniProtKB-UniRule"/>
</dbReference>
<evidence type="ECO:0000259" key="9">
    <source>
        <dbReference type="Pfam" id="PF06429"/>
    </source>
</evidence>
<proteinExistence type="inferred from homology"/>
<dbReference type="PANTHER" id="PTHR30435:SF2">
    <property type="entry name" value="FLAGELLAR BASAL-BODY ROD PROTEIN FLGC"/>
    <property type="match status" value="1"/>
</dbReference>
<comment type="subunit">
    <text evidence="5 6">The basal body constitutes a major portion of the flagellar organelle and consists of four rings (L,P,S, and M) mounted on a central rod. The rod consists of about 26 subunits of FlgG in the distal portion, and FlgB, FlgC and FlgF are thought to build up the proximal portion of the rod with about 6 subunits each.</text>
</comment>
<dbReference type="EMBL" id="CP036279">
    <property type="protein sequence ID" value="QDU62085.1"/>
    <property type="molecule type" value="Genomic_DNA"/>
</dbReference>
<sequence>MVSSIEISASGLVAQRLRMNTIATNIANVSTTRNEAGEAEPFVRKRVIFQVGIPGQDASEGVHVSSVEDDVPGESPTAAPFRLAYEPNHPDANDEGYVRYPNVDLAREFVNALEASRAYEANIQAIEVFKAMGSNVSRLLE</sequence>
<keyword evidence="4 6" id="KW-0975">Bacterial flagellum</keyword>
<keyword evidence="10" id="KW-0282">Flagellum</keyword>
<keyword evidence="10" id="KW-0966">Cell projection</keyword>
<keyword evidence="11" id="KW-1185">Reference proteome</keyword>
<feature type="domain" description="Flagellar basal body rod protein N-terminal" evidence="8">
    <location>
        <begin position="5"/>
        <end position="32"/>
    </location>
</feature>
<evidence type="ECO:0000256" key="2">
    <source>
        <dbReference type="ARBA" id="ARBA00009677"/>
    </source>
</evidence>
<feature type="domain" description="Flagellar basal-body/hook protein C-terminal" evidence="9">
    <location>
        <begin position="95"/>
        <end position="138"/>
    </location>
</feature>
<comment type="similarity">
    <text evidence="2">Belongs to the flagella basal body rod proteins family.</text>
</comment>
<dbReference type="InterPro" id="IPR019776">
    <property type="entry name" value="Flagellar_basal_body_rod_CS"/>
</dbReference>
<evidence type="ECO:0000256" key="3">
    <source>
        <dbReference type="ARBA" id="ARBA00017941"/>
    </source>
</evidence>
<protein>
    <recommendedName>
        <fullName evidence="3 6">Flagellar basal-body rod protein FlgC</fullName>
    </recommendedName>
</protein>
<keyword evidence="10" id="KW-0969">Cilium</keyword>
<dbReference type="InterPro" id="IPR010930">
    <property type="entry name" value="Flg_bb/hook_C_dom"/>
</dbReference>
<comment type="subcellular location">
    <subcellularLocation>
        <location evidence="1 6">Bacterial flagellum basal body</location>
    </subcellularLocation>
</comment>
<dbReference type="PROSITE" id="PS00588">
    <property type="entry name" value="FLAGELLA_BB_ROD"/>
    <property type="match status" value="1"/>
</dbReference>
<name>A0A518B531_9BACT</name>
<evidence type="ECO:0000256" key="6">
    <source>
        <dbReference type="RuleBase" id="RU362062"/>
    </source>
</evidence>
<dbReference type="Pfam" id="PF06429">
    <property type="entry name" value="Flg_bbr_C"/>
    <property type="match status" value="1"/>
</dbReference>
<evidence type="ECO:0000256" key="5">
    <source>
        <dbReference type="ARBA" id="ARBA00025933"/>
    </source>
</evidence>
<evidence type="ECO:0000256" key="1">
    <source>
        <dbReference type="ARBA" id="ARBA00004117"/>
    </source>
</evidence>
<reference evidence="10 11" key="1">
    <citation type="submission" date="2019-02" db="EMBL/GenBank/DDBJ databases">
        <title>Deep-cultivation of Planctomycetes and their phenomic and genomic characterization uncovers novel biology.</title>
        <authorList>
            <person name="Wiegand S."/>
            <person name="Jogler M."/>
            <person name="Boedeker C."/>
            <person name="Pinto D."/>
            <person name="Vollmers J."/>
            <person name="Rivas-Marin E."/>
            <person name="Kohn T."/>
            <person name="Peeters S.H."/>
            <person name="Heuer A."/>
            <person name="Rast P."/>
            <person name="Oberbeckmann S."/>
            <person name="Bunk B."/>
            <person name="Jeske O."/>
            <person name="Meyerdierks A."/>
            <person name="Storesund J.E."/>
            <person name="Kallscheuer N."/>
            <person name="Luecker S."/>
            <person name="Lage O.M."/>
            <person name="Pohl T."/>
            <person name="Merkel B.J."/>
            <person name="Hornburger P."/>
            <person name="Mueller R.-W."/>
            <person name="Bruemmer F."/>
            <person name="Labrenz M."/>
            <person name="Spormann A.M."/>
            <person name="Op den Camp H."/>
            <person name="Overmann J."/>
            <person name="Amann R."/>
            <person name="Jetten M.S.M."/>
            <person name="Mascher T."/>
            <person name="Medema M.H."/>
            <person name="Devos D.P."/>
            <person name="Kaster A.-K."/>
            <person name="Ovreas L."/>
            <person name="Rohde M."/>
            <person name="Galperin M.Y."/>
            <person name="Jogler C."/>
        </authorList>
    </citation>
    <scope>NUCLEOTIDE SEQUENCE [LARGE SCALE GENOMIC DNA]</scope>
    <source>
        <strain evidence="10 11">Pan216</strain>
    </source>
</reference>